<feature type="compositionally biased region" description="Polar residues" evidence="1">
    <location>
        <begin position="90"/>
        <end position="101"/>
    </location>
</feature>
<dbReference type="EMBL" id="GALX01007652">
    <property type="protein sequence ID" value="JAB60814.1"/>
    <property type="molecule type" value="Transcribed_RNA"/>
</dbReference>
<reference evidence="2" key="1">
    <citation type="submission" date="2013-07" db="EMBL/GenBank/DDBJ databases">
        <title>Midgut Transcriptome Profiling of Anoplphora glabripennis, a Lignocellulose Degrading, Wood-Boring Cerambycid.</title>
        <authorList>
            <person name="Scully E.D."/>
            <person name="Hoover K."/>
            <person name="Carlson J.E."/>
            <person name="Tien M."/>
            <person name="Geib S.M."/>
        </authorList>
    </citation>
    <scope>NUCLEOTIDE SEQUENCE</scope>
</reference>
<organism evidence="2">
    <name type="scientific">Anoplophora glabripennis</name>
    <name type="common">Asian longhorn beetle</name>
    <name type="synonym">Anoplophora nobilis</name>
    <dbReference type="NCBI Taxonomy" id="217634"/>
    <lineage>
        <taxon>Eukaryota</taxon>
        <taxon>Metazoa</taxon>
        <taxon>Ecdysozoa</taxon>
        <taxon>Arthropoda</taxon>
        <taxon>Hexapoda</taxon>
        <taxon>Insecta</taxon>
        <taxon>Pterygota</taxon>
        <taxon>Neoptera</taxon>
        <taxon>Endopterygota</taxon>
        <taxon>Coleoptera</taxon>
        <taxon>Polyphaga</taxon>
        <taxon>Cucujiformia</taxon>
        <taxon>Chrysomeloidea</taxon>
        <taxon>Cerambycidae</taxon>
        <taxon>Lamiinae</taxon>
        <taxon>Lamiini</taxon>
        <taxon>Anoplophora</taxon>
    </lineage>
</organism>
<feature type="non-terminal residue" evidence="2">
    <location>
        <position position="101"/>
    </location>
</feature>
<feature type="region of interest" description="Disordered" evidence="1">
    <location>
        <begin position="64"/>
        <end position="101"/>
    </location>
</feature>
<evidence type="ECO:0000256" key="1">
    <source>
        <dbReference type="SAM" id="MobiDB-lite"/>
    </source>
</evidence>
<feature type="non-terminal residue" evidence="2">
    <location>
        <position position="1"/>
    </location>
</feature>
<proteinExistence type="predicted"/>
<accession>V5G9X6</accession>
<sequence length="101" mass="11653">TNARNRCKYIFSIGTSNGFQLSSTSVFNTKMYAEMENDESPVHIACTQEGCDNVDVVWDWNSPRAKQQPKRPQKRLISQSPKVPVKRHPSNNQIQNFEKLR</sequence>
<evidence type="ECO:0000313" key="2">
    <source>
        <dbReference type="EMBL" id="JAB60814.1"/>
    </source>
</evidence>
<dbReference type="AlphaFoldDB" id="V5G9X6"/>
<name>V5G9X6_ANOGL</name>
<dbReference type="OrthoDB" id="2017408at2759"/>
<protein>
    <submittedName>
        <fullName evidence="2">Uncharacterized protein</fullName>
    </submittedName>
</protein>